<feature type="non-terminal residue" evidence="1">
    <location>
        <position position="90"/>
    </location>
</feature>
<name>A0A2K3K1N9_TRIPR</name>
<comment type="caution">
    <text evidence="1">The sequence shown here is derived from an EMBL/GenBank/DDBJ whole genome shotgun (WGS) entry which is preliminary data.</text>
</comment>
<proteinExistence type="predicted"/>
<dbReference type="EMBL" id="ASHM01135598">
    <property type="protein sequence ID" value="PNX60207.1"/>
    <property type="molecule type" value="Genomic_DNA"/>
</dbReference>
<evidence type="ECO:0000313" key="2">
    <source>
        <dbReference type="Proteomes" id="UP000236291"/>
    </source>
</evidence>
<organism evidence="1 2">
    <name type="scientific">Trifolium pratense</name>
    <name type="common">Red clover</name>
    <dbReference type="NCBI Taxonomy" id="57577"/>
    <lineage>
        <taxon>Eukaryota</taxon>
        <taxon>Viridiplantae</taxon>
        <taxon>Streptophyta</taxon>
        <taxon>Embryophyta</taxon>
        <taxon>Tracheophyta</taxon>
        <taxon>Spermatophyta</taxon>
        <taxon>Magnoliopsida</taxon>
        <taxon>eudicotyledons</taxon>
        <taxon>Gunneridae</taxon>
        <taxon>Pentapetalae</taxon>
        <taxon>rosids</taxon>
        <taxon>fabids</taxon>
        <taxon>Fabales</taxon>
        <taxon>Fabaceae</taxon>
        <taxon>Papilionoideae</taxon>
        <taxon>50 kb inversion clade</taxon>
        <taxon>NPAAA clade</taxon>
        <taxon>Hologalegina</taxon>
        <taxon>IRL clade</taxon>
        <taxon>Trifolieae</taxon>
        <taxon>Trifolium</taxon>
    </lineage>
</organism>
<sequence length="90" mass="10444">MSMSFVNIPALNGREKNGWKREGWKKELLGHGHGEGGWREDEWVVVDTFVCERKEDVKIDPLKRLASDIVRRVGRMKVLIVLDDVKNKNQ</sequence>
<gene>
    <name evidence="1" type="ORF">L195_g060071</name>
</gene>
<dbReference type="Proteomes" id="UP000236291">
    <property type="component" value="Unassembled WGS sequence"/>
</dbReference>
<protein>
    <submittedName>
        <fullName evidence="1">Uncharacterized protein</fullName>
    </submittedName>
</protein>
<dbReference type="AlphaFoldDB" id="A0A2K3K1N9"/>
<reference evidence="1 2" key="2">
    <citation type="journal article" date="2017" name="Front. Plant Sci.">
        <title>Gene Classification and Mining of Molecular Markers Useful in Red Clover (Trifolium pratense) Breeding.</title>
        <authorList>
            <person name="Istvanek J."/>
            <person name="Dluhosova J."/>
            <person name="Dluhos P."/>
            <person name="Patkova L."/>
            <person name="Nedelnik J."/>
            <person name="Repkova J."/>
        </authorList>
    </citation>
    <scope>NUCLEOTIDE SEQUENCE [LARGE SCALE GENOMIC DNA]</scope>
    <source>
        <strain evidence="2">cv. Tatra</strain>
        <tissue evidence="1">Young leaves</tissue>
    </source>
</reference>
<reference evidence="1 2" key="1">
    <citation type="journal article" date="2014" name="Am. J. Bot.">
        <title>Genome assembly and annotation for red clover (Trifolium pratense; Fabaceae).</title>
        <authorList>
            <person name="Istvanek J."/>
            <person name="Jaros M."/>
            <person name="Krenek A."/>
            <person name="Repkova J."/>
        </authorList>
    </citation>
    <scope>NUCLEOTIDE SEQUENCE [LARGE SCALE GENOMIC DNA]</scope>
    <source>
        <strain evidence="2">cv. Tatra</strain>
        <tissue evidence="1">Young leaves</tissue>
    </source>
</reference>
<evidence type="ECO:0000313" key="1">
    <source>
        <dbReference type="EMBL" id="PNX60207.1"/>
    </source>
</evidence>
<accession>A0A2K3K1N9</accession>